<keyword evidence="2" id="KW-1185">Reference proteome</keyword>
<evidence type="ECO:0000313" key="1">
    <source>
        <dbReference type="EMBL" id="TCK60750.1"/>
    </source>
</evidence>
<dbReference type="Proteomes" id="UP000294614">
    <property type="component" value="Unassembled WGS sequence"/>
</dbReference>
<dbReference type="AlphaFoldDB" id="A0A4R1K9N9"/>
<gene>
    <name evidence="1" type="ORF">C8D98_1629</name>
</gene>
<dbReference type="RefSeq" id="WP_145065543.1">
    <property type="nucleotide sequence ID" value="NZ_VISF01000001.1"/>
</dbReference>
<dbReference type="EMBL" id="SMGG01000004">
    <property type="protein sequence ID" value="TCK60750.1"/>
    <property type="molecule type" value="Genomic_DNA"/>
</dbReference>
<sequence>MIVHYGFDRLKVSVSNYVFRTTDLEGLEPKGMSNGFRWFSNAKYALGISDGYCVIEFFSLWFITEVSTMSEVWPKVSGFLSDMFERYENPRISRVDVFADYTGDSIEELTNEDYRGKSKTKTGKFSGDTGTETSYLFNRSHSWTVRRYDKSREISDNMTGHRYDPEYASGVIRIEAEYQKDYLKNLKERSFKNCIAFIIKHLRECRPVELGFLADRLEEEIGGGVIQYKASTTGQHTGQRTKERIYKALALLHGDFRAITGGDDTEFYAELAKLGRKAISIHV</sequence>
<evidence type="ECO:0000313" key="2">
    <source>
        <dbReference type="Proteomes" id="UP000294614"/>
    </source>
</evidence>
<protein>
    <recommendedName>
        <fullName evidence="3">Replication initiation factor</fullName>
    </recommendedName>
</protein>
<reference evidence="1 2" key="1">
    <citation type="submission" date="2019-03" db="EMBL/GenBank/DDBJ databases">
        <title>Genomic Encyclopedia of Type Strains, Phase IV (KMG-IV): sequencing the most valuable type-strain genomes for metagenomic binning, comparative biology and taxonomic classification.</title>
        <authorList>
            <person name="Goeker M."/>
        </authorList>
    </citation>
    <scope>NUCLEOTIDE SEQUENCE [LARGE SCALE GENOMIC DNA]</scope>
    <source>
        <strain evidence="1 2">DSM 24984</strain>
    </source>
</reference>
<evidence type="ECO:0008006" key="3">
    <source>
        <dbReference type="Google" id="ProtNLM"/>
    </source>
</evidence>
<accession>A0A4R1K9N9</accession>
<proteinExistence type="predicted"/>
<organism evidence="1 2">
    <name type="scientific">Seleniivibrio woodruffii</name>
    <dbReference type="NCBI Taxonomy" id="1078050"/>
    <lineage>
        <taxon>Bacteria</taxon>
        <taxon>Pseudomonadati</taxon>
        <taxon>Deferribacterota</taxon>
        <taxon>Deferribacteres</taxon>
        <taxon>Deferribacterales</taxon>
        <taxon>Geovibrionaceae</taxon>
        <taxon>Seleniivibrio</taxon>
    </lineage>
</organism>
<comment type="caution">
    <text evidence="1">The sequence shown here is derived from an EMBL/GenBank/DDBJ whole genome shotgun (WGS) entry which is preliminary data.</text>
</comment>
<name>A0A4R1K9N9_9BACT</name>